<comment type="caution">
    <text evidence="1">The sequence shown here is derived from an EMBL/GenBank/DDBJ whole genome shotgun (WGS) entry which is preliminary data.</text>
</comment>
<reference evidence="2" key="1">
    <citation type="journal article" date="2022" name="Mol. Ecol. Resour.">
        <title>The genomes of chicory, endive, great burdock and yacon provide insights into Asteraceae palaeo-polyploidization history and plant inulin production.</title>
        <authorList>
            <person name="Fan W."/>
            <person name="Wang S."/>
            <person name="Wang H."/>
            <person name="Wang A."/>
            <person name="Jiang F."/>
            <person name="Liu H."/>
            <person name="Zhao H."/>
            <person name="Xu D."/>
            <person name="Zhang Y."/>
        </authorList>
    </citation>
    <scope>NUCLEOTIDE SEQUENCE [LARGE SCALE GENOMIC DNA]</scope>
    <source>
        <strain evidence="2">cv. Niubang</strain>
    </source>
</reference>
<sequence length="243" mass="27776">MRQGPDSYNTNEPFVRAETRGGDGVVSSDESGKRRNELSSLRSFSISPKLKKLVLVLFVVNSWMRHILYDISLEGLCMTSMAEALDNQVKTNVSIKLVQKSFARLVFDDVARNANSVDESAKEKLGQFTSLKGDESYQSRDLEKASQQVAKPDYDRKVQPGTLIPMQLGNMESWRREVEILEFVTLFSKFLFCSTTLVIRSYHSRKRFDEFQECSNESSRTDILTVWDTEDKALGERAPWLVH</sequence>
<reference evidence="1 2" key="2">
    <citation type="journal article" date="2022" name="Mol. Ecol. Resour.">
        <title>The genomes of chicory, endive, great burdock and yacon provide insights into Asteraceae paleo-polyploidization history and plant inulin production.</title>
        <authorList>
            <person name="Fan W."/>
            <person name="Wang S."/>
            <person name="Wang H."/>
            <person name="Wang A."/>
            <person name="Jiang F."/>
            <person name="Liu H."/>
            <person name="Zhao H."/>
            <person name="Xu D."/>
            <person name="Zhang Y."/>
        </authorList>
    </citation>
    <scope>NUCLEOTIDE SEQUENCE [LARGE SCALE GENOMIC DNA]</scope>
    <source>
        <strain evidence="2">cv. Niubang</strain>
    </source>
</reference>
<dbReference type="EMBL" id="CM042051">
    <property type="protein sequence ID" value="KAI3728248.1"/>
    <property type="molecule type" value="Genomic_DNA"/>
</dbReference>
<dbReference type="Proteomes" id="UP001055879">
    <property type="component" value="Linkage Group LG05"/>
</dbReference>
<gene>
    <name evidence="1" type="ORF">L6452_16881</name>
</gene>
<keyword evidence="2" id="KW-1185">Reference proteome</keyword>
<name>A0ACB9C1X1_ARCLA</name>
<organism evidence="1 2">
    <name type="scientific">Arctium lappa</name>
    <name type="common">Greater burdock</name>
    <name type="synonym">Lappa major</name>
    <dbReference type="NCBI Taxonomy" id="4217"/>
    <lineage>
        <taxon>Eukaryota</taxon>
        <taxon>Viridiplantae</taxon>
        <taxon>Streptophyta</taxon>
        <taxon>Embryophyta</taxon>
        <taxon>Tracheophyta</taxon>
        <taxon>Spermatophyta</taxon>
        <taxon>Magnoliopsida</taxon>
        <taxon>eudicotyledons</taxon>
        <taxon>Gunneridae</taxon>
        <taxon>Pentapetalae</taxon>
        <taxon>asterids</taxon>
        <taxon>campanulids</taxon>
        <taxon>Asterales</taxon>
        <taxon>Asteraceae</taxon>
        <taxon>Carduoideae</taxon>
        <taxon>Cardueae</taxon>
        <taxon>Arctiinae</taxon>
        <taxon>Arctium</taxon>
    </lineage>
</organism>
<proteinExistence type="predicted"/>
<evidence type="ECO:0000313" key="1">
    <source>
        <dbReference type="EMBL" id="KAI3728248.1"/>
    </source>
</evidence>
<protein>
    <submittedName>
        <fullName evidence="1">Uncharacterized protein</fullName>
    </submittedName>
</protein>
<evidence type="ECO:0000313" key="2">
    <source>
        <dbReference type="Proteomes" id="UP001055879"/>
    </source>
</evidence>
<accession>A0ACB9C1X1</accession>